<dbReference type="AlphaFoldDB" id="A0AAV7Z1D1"/>
<comment type="caution">
    <text evidence="2">The sequence shown here is derived from an EMBL/GenBank/DDBJ whole genome shotgun (WGS) entry which is preliminary data.</text>
</comment>
<protein>
    <recommendedName>
        <fullName evidence="4">Biogenesis of lysosome-related organelles complex 1 subunit 5</fullName>
    </recommendedName>
</protein>
<evidence type="ECO:0000313" key="3">
    <source>
        <dbReference type="Proteomes" id="UP001146793"/>
    </source>
</evidence>
<name>A0AAV7Z1D1_9EUKA</name>
<accession>A0AAV7Z1D1</accession>
<evidence type="ECO:0008006" key="4">
    <source>
        <dbReference type="Google" id="ProtNLM"/>
    </source>
</evidence>
<gene>
    <name evidence="2" type="ORF">M0812_02073</name>
</gene>
<dbReference type="Proteomes" id="UP001146793">
    <property type="component" value="Unassembled WGS sequence"/>
</dbReference>
<proteinExistence type="predicted"/>
<feature type="coiled-coil region" evidence="1">
    <location>
        <begin position="95"/>
        <end position="210"/>
    </location>
</feature>
<keyword evidence="1" id="KW-0175">Coiled coil</keyword>
<sequence length="216" mass="25099">MDFYQSEEKITKENGDFHTSLQELLQAIPLKKEEKEGTIVFGKENKSVGNLLNTVSTSLGTITKQSNELTQEIVEKEEAFQLEGIVSKSYLRNLLSNYKEQSNGLTQSIQNLNSNYTTTKKEMFPLLEDLFTNSMVLNNTLDLLEEQCLLAIETSKRIEIAEKNIQEGEKNFEKKLQQTKKWENQIQQQIQKQEQEQIELDKREEKLVQDFEQSLI</sequence>
<evidence type="ECO:0000313" key="2">
    <source>
        <dbReference type="EMBL" id="KAJ3434946.1"/>
    </source>
</evidence>
<reference evidence="2" key="1">
    <citation type="submission" date="2022-08" db="EMBL/GenBank/DDBJ databases">
        <title>Novel sulphate-reducing endosymbionts in the free-living metamonad Anaeramoeba.</title>
        <authorList>
            <person name="Jerlstrom-Hultqvist J."/>
            <person name="Cepicka I."/>
            <person name="Gallot-Lavallee L."/>
            <person name="Salas-Leiva D."/>
            <person name="Curtis B.A."/>
            <person name="Zahonova K."/>
            <person name="Pipaliya S."/>
            <person name="Dacks J."/>
            <person name="Roger A.J."/>
        </authorList>
    </citation>
    <scope>NUCLEOTIDE SEQUENCE</scope>
    <source>
        <strain evidence="2">Busselton2</strain>
    </source>
</reference>
<organism evidence="2 3">
    <name type="scientific">Anaeramoeba flamelloides</name>
    <dbReference type="NCBI Taxonomy" id="1746091"/>
    <lineage>
        <taxon>Eukaryota</taxon>
        <taxon>Metamonada</taxon>
        <taxon>Anaeramoebidae</taxon>
        <taxon>Anaeramoeba</taxon>
    </lineage>
</organism>
<evidence type="ECO:0000256" key="1">
    <source>
        <dbReference type="SAM" id="Coils"/>
    </source>
</evidence>
<dbReference type="EMBL" id="JANTQA010000042">
    <property type="protein sequence ID" value="KAJ3434946.1"/>
    <property type="molecule type" value="Genomic_DNA"/>
</dbReference>